<reference evidence="2" key="1">
    <citation type="journal article" date="2021" name="Nat. Commun.">
        <title>Genetic determinants of endophytism in the Arabidopsis root mycobiome.</title>
        <authorList>
            <person name="Mesny F."/>
            <person name="Miyauchi S."/>
            <person name="Thiergart T."/>
            <person name="Pickel B."/>
            <person name="Atanasova L."/>
            <person name="Karlsson M."/>
            <person name="Huettel B."/>
            <person name="Barry K.W."/>
            <person name="Haridas S."/>
            <person name="Chen C."/>
            <person name="Bauer D."/>
            <person name="Andreopoulos W."/>
            <person name="Pangilinan J."/>
            <person name="LaButti K."/>
            <person name="Riley R."/>
            <person name="Lipzen A."/>
            <person name="Clum A."/>
            <person name="Drula E."/>
            <person name="Henrissat B."/>
            <person name="Kohler A."/>
            <person name="Grigoriev I.V."/>
            <person name="Martin F.M."/>
            <person name="Hacquard S."/>
        </authorList>
    </citation>
    <scope>NUCLEOTIDE SEQUENCE</scope>
    <source>
        <strain evidence="2">MPI-CAGE-CH-0243</strain>
    </source>
</reference>
<evidence type="ECO:0000313" key="2">
    <source>
        <dbReference type="EMBL" id="KAH7120997.1"/>
    </source>
</evidence>
<evidence type="ECO:0000313" key="3">
    <source>
        <dbReference type="Proteomes" id="UP000700596"/>
    </source>
</evidence>
<proteinExistence type="predicted"/>
<comment type="caution">
    <text evidence="2">The sequence shown here is derived from an EMBL/GenBank/DDBJ whole genome shotgun (WGS) entry which is preliminary data.</text>
</comment>
<organism evidence="2 3">
    <name type="scientific">Dendryphion nanum</name>
    <dbReference type="NCBI Taxonomy" id="256645"/>
    <lineage>
        <taxon>Eukaryota</taxon>
        <taxon>Fungi</taxon>
        <taxon>Dikarya</taxon>
        <taxon>Ascomycota</taxon>
        <taxon>Pezizomycotina</taxon>
        <taxon>Dothideomycetes</taxon>
        <taxon>Pleosporomycetidae</taxon>
        <taxon>Pleosporales</taxon>
        <taxon>Torulaceae</taxon>
        <taxon>Dendryphion</taxon>
    </lineage>
</organism>
<accession>A0A9P9DL61</accession>
<dbReference type="AlphaFoldDB" id="A0A9P9DL61"/>
<protein>
    <submittedName>
        <fullName evidence="2">Uncharacterized protein</fullName>
    </submittedName>
</protein>
<evidence type="ECO:0000256" key="1">
    <source>
        <dbReference type="SAM" id="MobiDB-lite"/>
    </source>
</evidence>
<keyword evidence="3" id="KW-1185">Reference proteome</keyword>
<feature type="region of interest" description="Disordered" evidence="1">
    <location>
        <begin position="43"/>
        <end position="64"/>
    </location>
</feature>
<gene>
    <name evidence="2" type="ORF">B0J11DRAFT_54451</name>
</gene>
<dbReference type="EMBL" id="JAGMWT010000010">
    <property type="protein sequence ID" value="KAH7120997.1"/>
    <property type="molecule type" value="Genomic_DNA"/>
</dbReference>
<name>A0A9P9DL61_9PLEO</name>
<sequence>MSLAHAEPAFLAPRRWPLLAASVLGSWKLEIWIGSSGEASQSRAAMQEHWPRRGARWGGKQPRHGSALSARLGPRCFIWSKAPKDTAMQRERMIKVCSGARPCADWPSVYTLHSCVKCGPRPRCQHGMGEAAKSRLVLPLDATGRQPLRKVARGQDPRSDREVQESSRTGRCERAVWWFGIVRMVWFEGPLAVTGEPE</sequence>
<dbReference type="Proteomes" id="UP000700596">
    <property type="component" value="Unassembled WGS sequence"/>
</dbReference>